<dbReference type="InterPro" id="IPR035919">
    <property type="entry name" value="EAL_sf"/>
</dbReference>
<comment type="caution">
    <text evidence="5">The sequence shown here is derived from an EMBL/GenBank/DDBJ whole genome shotgun (WGS) entry which is preliminary data.</text>
</comment>
<feature type="transmembrane region" description="Helical" evidence="2">
    <location>
        <begin position="250"/>
        <end position="270"/>
    </location>
</feature>
<dbReference type="Proteomes" id="UP000032047">
    <property type="component" value="Unassembled WGS sequence"/>
</dbReference>
<dbReference type="FunFam" id="3.30.70.270:FF:000001">
    <property type="entry name" value="Diguanylate cyclase domain protein"/>
    <property type="match status" value="1"/>
</dbReference>
<evidence type="ECO:0000256" key="1">
    <source>
        <dbReference type="SAM" id="Coils"/>
    </source>
</evidence>
<dbReference type="InterPro" id="IPR043128">
    <property type="entry name" value="Rev_trsase/Diguanyl_cyclase"/>
</dbReference>
<dbReference type="PANTHER" id="PTHR44757:SF2">
    <property type="entry name" value="BIOFILM ARCHITECTURE MAINTENANCE PROTEIN MBAA"/>
    <property type="match status" value="1"/>
</dbReference>
<dbReference type="RefSeq" id="WP_021094961.1">
    <property type="nucleotide sequence ID" value="NZ_ANOC01000031.1"/>
</dbReference>
<organism evidence="5 6">
    <name type="scientific">Anoxybacillus ayderensis</name>
    <dbReference type="NCBI Taxonomy" id="265546"/>
    <lineage>
        <taxon>Bacteria</taxon>
        <taxon>Bacillati</taxon>
        <taxon>Bacillota</taxon>
        <taxon>Bacilli</taxon>
        <taxon>Bacillales</taxon>
        <taxon>Anoxybacillaceae</taxon>
        <taxon>Anoxybacillus</taxon>
    </lineage>
</organism>
<dbReference type="Gene3D" id="3.30.70.270">
    <property type="match status" value="1"/>
</dbReference>
<feature type="transmembrane region" description="Helical" evidence="2">
    <location>
        <begin position="276"/>
        <end position="294"/>
    </location>
</feature>
<dbReference type="InterPro" id="IPR029787">
    <property type="entry name" value="Nucleotide_cyclase"/>
</dbReference>
<sequence>MRVIVFMYVIVYYIALFSTSGQTEVVVRSFFSLGGICLSVILLWRASIRIKTNERIFWKWMTIGAICYLIAEAVYRIYEWSFQTEPPFPNWSDVFYIAHSLMYIASLLYIIMQQRKQIAMWQALFDALIVTCVTMAYSWIYIIQPIVHLEENVLYVAVLVAYPFLDLVMLFLLLLLFFATNVRRIWLWNIVGVALFVFTDTIYSIQMMQWNDVYSAWLDPLWIMSLLIIGFSSYDAKDGDLSFQKEEPSFAIKVLFPYISFLTLMWMPFIYLGDRMVMSCFAFAVIFIFIRQFMTLKENRQLVQQLQTLNNDLEQKVMKRTQELTRMNEQLAYAANHDFLTGLFNRRAFVTELERALIRAKQEQHGLAVIFIDIDRFKQINDYFGHQIGDALIVQVGQWLKEKVRSTDIVARQGGDEFTIIFTPLKHTSELHCFVNNIVSINKQPIAVQHLDMRVSLSVGVAVYPYDGETGDTLMKHADIAMYRAKEQGKNQYQFFNGEMDRIVLQKTIIETALHEAIEKKQFTLFYQPQFDGQTKELIGMEALIRWIHPEHGIISPAIFIPIAEETGQIISIGEWVIEEACRKMKKWSEQTGRSLRMSVNISPKQFLKENFVEHIYSVLQNTPLPPHQLDLEITEGVAVFNEQYTIDKLKQLKQLGVHISIDDFGTGYSSLSYLRKFPIDRLKIAKPFIDGITEEKEDVAVVKAIIVLAKNLKLRVIAEGVETLQQLDLLRSLQCDEIQGYVLGKPLPADVFEKTYMKNQLPNE</sequence>
<dbReference type="InterPro" id="IPR001633">
    <property type="entry name" value="EAL_dom"/>
</dbReference>
<dbReference type="CDD" id="cd01949">
    <property type="entry name" value="GGDEF"/>
    <property type="match status" value="1"/>
</dbReference>
<dbReference type="SUPFAM" id="SSF141868">
    <property type="entry name" value="EAL domain-like"/>
    <property type="match status" value="1"/>
</dbReference>
<dbReference type="SMART" id="SM00267">
    <property type="entry name" value="GGDEF"/>
    <property type="match status" value="1"/>
</dbReference>
<dbReference type="PROSITE" id="PS50887">
    <property type="entry name" value="GGDEF"/>
    <property type="match status" value="1"/>
</dbReference>
<evidence type="ECO:0000259" key="3">
    <source>
        <dbReference type="PROSITE" id="PS50883"/>
    </source>
</evidence>
<dbReference type="Pfam" id="PF00990">
    <property type="entry name" value="GGDEF"/>
    <property type="match status" value="1"/>
</dbReference>
<dbReference type="CDD" id="cd01948">
    <property type="entry name" value="EAL"/>
    <property type="match status" value="1"/>
</dbReference>
<evidence type="ECO:0000313" key="6">
    <source>
        <dbReference type="Proteomes" id="UP000032047"/>
    </source>
</evidence>
<dbReference type="NCBIfam" id="TIGR00254">
    <property type="entry name" value="GGDEF"/>
    <property type="match status" value="1"/>
</dbReference>
<reference evidence="5 6" key="1">
    <citation type="submission" date="2015-01" db="EMBL/GenBank/DDBJ databases">
        <title>Genome sequence of Anoxybacillus ayderensis strain AB04.</title>
        <authorList>
            <person name="Belduz A.O."/>
            <person name="Canakci S."/>
            <person name="Chan K.-G."/>
            <person name="Kahar U.M."/>
            <person name="Yaakob A.S."/>
            <person name="Chan C.S."/>
            <person name="Goh K.M."/>
        </authorList>
    </citation>
    <scope>NUCLEOTIDE SEQUENCE [LARGE SCALE GENOMIC DNA]</scope>
    <source>
        <strain evidence="5 6">AB04</strain>
    </source>
</reference>
<evidence type="ECO:0000313" key="5">
    <source>
        <dbReference type="EMBL" id="KIP20985.1"/>
    </source>
</evidence>
<dbReference type="PROSITE" id="PS50883">
    <property type="entry name" value="EAL"/>
    <property type="match status" value="1"/>
</dbReference>
<feature type="transmembrane region" description="Helical" evidence="2">
    <location>
        <begin position="5"/>
        <end position="21"/>
    </location>
</feature>
<keyword evidence="2" id="KW-0812">Transmembrane</keyword>
<dbReference type="EMBL" id="JXTG01000009">
    <property type="protein sequence ID" value="KIP20985.1"/>
    <property type="molecule type" value="Genomic_DNA"/>
</dbReference>
<dbReference type="InterPro" id="IPR052155">
    <property type="entry name" value="Biofilm_reg_signaling"/>
</dbReference>
<dbReference type="FunFam" id="3.20.20.450:FF:000001">
    <property type="entry name" value="Cyclic di-GMP phosphodiesterase yahA"/>
    <property type="match status" value="1"/>
</dbReference>
<feature type="coiled-coil region" evidence="1">
    <location>
        <begin position="296"/>
        <end position="330"/>
    </location>
</feature>
<dbReference type="SMART" id="SM00052">
    <property type="entry name" value="EAL"/>
    <property type="match status" value="1"/>
</dbReference>
<evidence type="ECO:0000256" key="2">
    <source>
        <dbReference type="SAM" id="Phobius"/>
    </source>
</evidence>
<dbReference type="InterPro" id="IPR000160">
    <property type="entry name" value="GGDEF_dom"/>
</dbReference>
<keyword evidence="6" id="KW-1185">Reference proteome</keyword>
<keyword evidence="1" id="KW-0175">Coiled coil</keyword>
<feature type="transmembrane region" description="Helical" evidence="2">
    <location>
        <begin position="123"/>
        <end position="142"/>
    </location>
</feature>
<feature type="transmembrane region" description="Helical" evidence="2">
    <location>
        <begin position="94"/>
        <end position="111"/>
    </location>
</feature>
<gene>
    <name evidence="5" type="ORF">JV16_01887</name>
</gene>
<keyword evidence="2" id="KW-1133">Transmembrane helix</keyword>
<proteinExistence type="predicted"/>
<dbReference type="AlphaFoldDB" id="A0A0D0G6I2"/>
<feature type="transmembrane region" description="Helical" evidence="2">
    <location>
        <begin position="154"/>
        <end position="178"/>
    </location>
</feature>
<dbReference type="Gene3D" id="3.20.20.450">
    <property type="entry name" value="EAL domain"/>
    <property type="match status" value="1"/>
</dbReference>
<accession>A0A0D0G6I2</accession>
<keyword evidence="2" id="KW-0472">Membrane</keyword>
<feature type="domain" description="GGDEF" evidence="4">
    <location>
        <begin position="365"/>
        <end position="498"/>
    </location>
</feature>
<dbReference type="SUPFAM" id="SSF55073">
    <property type="entry name" value="Nucleotide cyclase"/>
    <property type="match status" value="1"/>
</dbReference>
<dbReference type="PATRIC" id="fig|265546.4.peg.1888"/>
<dbReference type="PANTHER" id="PTHR44757">
    <property type="entry name" value="DIGUANYLATE CYCLASE DGCP"/>
    <property type="match status" value="1"/>
</dbReference>
<dbReference type="Pfam" id="PF00563">
    <property type="entry name" value="EAL"/>
    <property type="match status" value="1"/>
</dbReference>
<protein>
    <submittedName>
        <fullName evidence="5">Bacteriophytochrome cph2</fullName>
    </submittedName>
</protein>
<feature type="transmembrane region" description="Helical" evidence="2">
    <location>
        <begin position="27"/>
        <end position="44"/>
    </location>
</feature>
<feature type="domain" description="EAL" evidence="3">
    <location>
        <begin position="507"/>
        <end position="761"/>
    </location>
</feature>
<feature type="transmembrane region" description="Helical" evidence="2">
    <location>
        <begin position="56"/>
        <end position="78"/>
    </location>
</feature>
<name>A0A0D0G6I2_9BACL</name>
<feature type="transmembrane region" description="Helical" evidence="2">
    <location>
        <begin position="185"/>
        <end position="205"/>
    </location>
</feature>
<evidence type="ECO:0000259" key="4">
    <source>
        <dbReference type="PROSITE" id="PS50887"/>
    </source>
</evidence>